<dbReference type="SUPFAM" id="SSF55008">
    <property type="entry name" value="HMA, heavy metal-associated domain"/>
    <property type="match status" value="1"/>
</dbReference>
<evidence type="ECO:0000313" key="4">
    <source>
        <dbReference type="Proteomes" id="UP000052237"/>
    </source>
</evidence>
<evidence type="ECO:0000313" key="5">
    <source>
        <dbReference type="Proteomes" id="UP000052245"/>
    </source>
</evidence>
<dbReference type="RefSeq" id="WP_034962204.1">
    <property type="nucleotide sequence ID" value="NZ_CBCRTP010000001.1"/>
</dbReference>
<dbReference type="EMBL" id="FAVC01000003">
    <property type="protein sequence ID" value="CUU89967.1"/>
    <property type="molecule type" value="Genomic_DNA"/>
</dbReference>
<evidence type="ECO:0000313" key="2">
    <source>
        <dbReference type="EMBL" id="CUU84559.1"/>
    </source>
</evidence>
<protein>
    <submittedName>
        <fullName evidence="1">Heavy metal transport/detoxification protein</fullName>
    </submittedName>
</protein>
<name>A0A2S5J4L9_CAMHY</name>
<comment type="caution">
    <text evidence="1">The sequence shown here is derived from an EMBL/GenBank/DDBJ whole genome shotgun (WGS) entry which is preliminary data.</text>
</comment>
<dbReference type="GO" id="GO:0046872">
    <property type="term" value="F:metal ion binding"/>
    <property type="evidence" value="ECO:0007669"/>
    <property type="project" value="InterPro"/>
</dbReference>
<evidence type="ECO:0000313" key="6">
    <source>
        <dbReference type="Proteomes" id="UP000052257"/>
    </source>
</evidence>
<dbReference type="Proteomes" id="UP000052237">
    <property type="component" value="Unassembled WGS sequence"/>
</dbReference>
<dbReference type="AlphaFoldDB" id="A0A2S5J4L9"/>
<organism evidence="1 6">
    <name type="scientific">Campylobacter hyointestinalis subsp. hyointestinalis</name>
    <dbReference type="NCBI Taxonomy" id="91352"/>
    <lineage>
        <taxon>Bacteria</taxon>
        <taxon>Pseudomonadati</taxon>
        <taxon>Campylobacterota</taxon>
        <taxon>Epsilonproteobacteria</taxon>
        <taxon>Campylobacterales</taxon>
        <taxon>Campylobacteraceae</taxon>
        <taxon>Campylobacter</taxon>
    </lineage>
</organism>
<accession>A0A0S4SEY6</accession>
<proteinExistence type="predicted"/>
<dbReference type="EMBL" id="FAVB01000003">
    <property type="protein sequence ID" value="CUU84559.1"/>
    <property type="molecule type" value="Genomic_DNA"/>
</dbReference>
<sequence>MKKFEVENVNCERCANTIKSSLEDDFGYIDVDMSVKPRVLSCDLLDKDVEKFKNELNNLGFTVIKEL</sequence>
<dbReference type="Proteomes" id="UP000052245">
    <property type="component" value="Unassembled WGS sequence"/>
</dbReference>
<dbReference type="Gene3D" id="3.30.70.100">
    <property type="match status" value="1"/>
</dbReference>
<reference evidence="4 5" key="1">
    <citation type="submission" date="2015-11" db="EMBL/GenBank/DDBJ databases">
        <authorList>
            <consortium name="Pathogen Informatics"/>
        </authorList>
    </citation>
    <scope>NUCLEOTIDE SEQUENCE [LARGE SCALE GENOMIC DNA]</scope>
    <source>
        <strain evidence="2 4">006A-0059</strain>
        <strain evidence="1 6">006A-0191</strain>
        <strain evidence="3 5">007A-0283</strain>
    </source>
</reference>
<keyword evidence="4" id="KW-1185">Reference proteome</keyword>
<evidence type="ECO:0000313" key="3">
    <source>
        <dbReference type="EMBL" id="CUU89967.1"/>
    </source>
</evidence>
<gene>
    <name evidence="2" type="ORF">ERS686654_01544</name>
    <name evidence="1" type="ORF">ERS739220_01356</name>
    <name evidence="3" type="ORF">ERS739223_01503</name>
</gene>
<accession>A0A2S5J4L9</accession>
<evidence type="ECO:0000313" key="1">
    <source>
        <dbReference type="EMBL" id="CUU82744.1"/>
    </source>
</evidence>
<dbReference type="InterPro" id="IPR036163">
    <property type="entry name" value="HMA_dom_sf"/>
</dbReference>
<dbReference type="Proteomes" id="UP000052257">
    <property type="component" value="Unassembled WGS sequence"/>
</dbReference>
<dbReference type="EMBL" id="FAUW01000003">
    <property type="protein sequence ID" value="CUU82744.1"/>
    <property type="molecule type" value="Genomic_DNA"/>
</dbReference>